<comment type="caution">
    <text evidence="1">The sequence shown here is derived from an EMBL/GenBank/DDBJ whole genome shotgun (WGS) entry which is preliminary data.</text>
</comment>
<evidence type="ECO:0000313" key="1">
    <source>
        <dbReference type="EMBL" id="MTG90879.1"/>
    </source>
</evidence>
<accession>A0A6N7ZNP7</accession>
<organism evidence="1 2">
    <name type="scientific">Cellulosimicrobium composti</name>
    <dbReference type="NCBI Taxonomy" id="2672572"/>
    <lineage>
        <taxon>Bacteria</taxon>
        <taxon>Bacillati</taxon>
        <taxon>Actinomycetota</taxon>
        <taxon>Actinomycetes</taxon>
        <taxon>Micrococcales</taxon>
        <taxon>Promicromonosporaceae</taxon>
        <taxon>Cellulosimicrobium</taxon>
    </lineage>
</organism>
<evidence type="ECO:0000313" key="2">
    <source>
        <dbReference type="Proteomes" id="UP000440668"/>
    </source>
</evidence>
<dbReference type="Proteomes" id="UP000440668">
    <property type="component" value="Unassembled WGS sequence"/>
</dbReference>
<sequence>MADLVCSTCGSDDVDLLDVLSDGRRRVSCVECGHTWVRGTASTPTRPRPLPTFDELRTTFPSPEDVAPERVEHARRLKVTYLAGSPTPDPAVAPFWAKYQRIFSAEGLPTAAPQDLKDFANLSVGANPGNMSVFNTEWNRIGDDAAAAQVRTAVEHLLRGPESTPLEDRLTQLIDDTTSLGMKGFKEALLTKVLCIVHPDEYLTILKYTGTAGKVEVARAIWGVELPDPHRVTWTIGRLIVWSNTLLRALVGDGFENQQHAADFLWWAKDQPFDGSPGGVVRGSP</sequence>
<dbReference type="AlphaFoldDB" id="A0A6N7ZNP7"/>
<name>A0A6N7ZNP7_9MICO</name>
<gene>
    <name evidence="1" type="ORF">GJV82_18335</name>
</gene>
<dbReference type="EMBL" id="WMKA01000072">
    <property type="protein sequence ID" value="MTG90879.1"/>
    <property type="molecule type" value="Genomic_DNA"/>
</dbReference>
<reference evidence="1 2" key="1">
    <citation type="submission" date="2019-11" db="EMBL/GenBank/DDBJ databases">
        <title>Cellulosimicrobium composti sp. nov. isolated from a compost.</title>
        <authorList>
            <person name="Yang Y."/>
        </authorList>
    </citation>
    <scope>NUCLEOTIDE SEQUENCE [LARGE SCALE GENOMIC DNA]</scope>
    <source>
        <strain evidence="1 2">BIT-GX5</strain>
    </source>
</reference>
<proteinExistence type="predicted"/>
<protein>
    <submittedName>
        <fullName evidence="1">Uncharacterized protein</fullName>
    </submittedName>
</protein>